<keyword evidence="1" id="KW-1133">Transmembrane helix</keyword>
<dbReference type="EMBL" id="CP006986">
    <property type="protein sequence ID" value="AIC27817.1"/>
    <property type="molecule type" value="Genomic_DNA"/>
</dbReference>
<evidence type="ECO:0000256" key="1">
    <source>
        <dbReference type="SAM" id="Phobius"/>
    </source>
</evidence>
<sequence length="62" mass="6777">MRNLKGSRSCCCNCSTGGSGTTIQDLDMIHFKSILRLLETYLLSAFILASLLAGPLIILFVR</sequence>
<organism evidence="2 3">
    <name type="scientific">Rhizobium etli bv. mimosae str. IE4771</name>
    <dbReference type="NCBI Taxonomy" id="1432050"/>
    <lineage>
        <taxon>Bacteria</taxon>
        <taxon>Pseudomonadati</taxon>
        <taxon>Pseudomonadota</taxon>
        <taxon>Alphaproteobacteria</taxon>
        <taxon>Hyphomicrobiales</taxon>
        <taxon>Rhizobiaceae</taxon>
        <taxon>Rhizobium/Agrobacterium group</taxon>
        <taxon>Rhizobium</taxon>
    </lineage>
</organism>
<evidence type="ECO:0000313" key="3">
    <source>
        <dbReference type="Proteomes" id="UP000027180"/>
    </source>
</evidence>
<gene>
    <name evidence="2" type="ORF">IE4771_CH02718</name>
</gene>
<dbReference type="AlphaFoldDB" id="A0A060I1V8"/>
<feature type="transmembrane region" description="Helical" evidence="1">
    <location>
        <begin position="41"/>
        <end position="61"/>
    </location>
</feature>
<keyword evidence="1" id="KW-0812">Transmembrane</keyword>
<reference evidence="2 3" key="1">
    <citation type="submission" date="2013-12" db="EMBL/GenBank/DDBJ databases">
        <title>Complete genome sequence of Rhizobium etli bv. mimosae IE4771.</title>
        <authorList>
            <person name="Bustos P."/>
            <person name="Santamaria R.I."/>
            <person name="Lozano L."/>
            <person name="Ormeno-Orrillo E."/>
            <person name="Rogel M.A."/>
            <person name="Romero D."/>
            <person name="Cevallos M.A."/>
            <person name="Martinez-Romero E."/>
            <person name="Gonzalez V."/>
        </authorList>
    </citation>
    <scope>NUCLEOTIDE SEQUENCE [LARGE SCALE GENOMIC DNA]</scope>
    <source>
        <strain evidence="2 3">IE4771</strain>
    </source>
</reference>
<proteinExistence type="predicted"/>
<dbReference type="Proteomes" id="UP000027180">
    <property type="component" value="Chromosome"/>
</dbReference>
<protein>
    <submittedName>
        <fullName evidence="2">Uncharacterized protein</fullName>
    </submittedName>
</protein>
<dbReference type="KEGG" id="rei:IE4771_CH02718"/>
<name>A0A060I1V8_RHIET</name>
<evidence type="ECO:0000313" key="2">
    <source>
        <dbReference type="EMBL" id="AIC27817.1"/>
    </source>
</evidence>
<accession>A0A060I1V8</accession>
<dbReference type="HOGENOM" id="CLU_2901052_0_0_5"/>
<keyword evidence="1" id="KW-0472">Membrane</keyword>